<dbReference type="STRING" id="1157490.EL26_11270"/>
<gene>
    <name evidence="2" type="ORF">EL26_11270</name>
</gene>
<dbReference type="Gene3D" id="3.40.630.30">
    <property type="match status" value="1"/>
</dbReference>
<comment type="caution">
    <text evidence="2">The sequence shown here is derived from an EMBL/GenBank/DDBJ whole genome shotgun (WGS) entry which is preliminary data.</text>
</comment>
<evidence type="ECO:0000313" key="3">
    <source>
        <dbReference type="Proteomes" id="UP000027931"/>
    </source>
</evidence>
<name>A0A074LTV7_9BACL</name>
<proteinExistence type="predicted"/>
<dbReference type="eggNOG" id="COG1670">
    <property type="taxonomic scope" value="Bacteria"/>
</dbReference>
<keyword evidence="3" id="KW-1185">Reference proteome</keyword>
<dbReference type="AlphaFoldDB" id="A0A074LTV7"/>
<protein>
    <recommendedName>
        <fullName evidence="1">N-acetyltransferase domain-containing protein</fullName>
    </recommendedName>
</protein>
<dbReference type="EMBL" id="JMIR01000013">
    <property type="protein sequence ID" value="KEO83263.1"/>
    <property type="molecule type" value="Genomic_DNA"/>
</dbReference>
<reference evidence="2 3" key="1">
    <citation type="journal article" date="2013" name="Int. J. Syst. Evol. Microbiol.">
        <title>Tumebacillus flagellatus sp. nov., an alpha-amylase/pullulanase-producing bacterium isolated from cassava wastewater.</title>
        <authorList>
            <person name="Wang Q."/>
            <person name="Xie N."/>
            <person name="Qin Y."/>
            <person name="Shen N."/>
            <person name="Zhu J."/>
            <person name="Mi H."/>
            <person name="Huang R."/>
        </authorList>
    </citation>
    <scope>NUCLEOTIDE SEQUENCE [LARGE SCALE GENOMIC DNA]</scope>
    <source>
        <strain evidence="2 3">GST4</strain>
    </source>
</reference>
<evidence type="ECO:0000259" key="1">
    <source>
        <dbReference type="PROSITE" id="PS51186"/>
    </source>
</evidence>
<evidence type="ECO:0000313" key="2">
    <source>
        <dbReference type="EMBL" id="KEO83263.1"/>
    </source>
</evidence>
<dbReference type="PANTHER" id="PTHR43441:SF12">
    <property type="entry name" value="RIBOSOMAL N-ACETYLTRANSFERASE YDAF-RELATED"/>
    <property type="match status" value="1"/>
</dbReference>
<feature type="domain" description="N-acetyltransferase" evidence="1">
    <location>
        <begin position="10"/>
        <end position="176"/>
    </location>
</feature>
<dbReference type="PANTHER" id="PTHR43441">
    <property type="entry name" value="RIBOSOMAL-PROTEIN-SERINE ACETYLTRANSFERASE"/>
    <property type="match status" value="1"/>
</dbReference>
<accession>A0A074LTV7</accession>
<dbReference type="OrthoDB" id="9799321at2"/>
<organism evidence="2 3">
    <name type="scientific">Tumebacillus flagellatus</name>
    <dbReference type="NCBI Taxonomy" id="1157490"/>
    <lineage>
        <taxon>Bacteria</taxon>
        <taxon>Bacillati</taxon>
        <taxon>Bacillota</taxon>
        <taxon>Bacilli</taxon>
        <taxon>Bacillales</taxon>
        <taxon>Alicyclobacillaceae</taxon>
        <taxon>Tumebacillus</taxon>
    </lineage>
</organism>
<dbReference type="SUPFAM" id="SSF55729">
    <property type="entry name" value="Acyl-CoA N-acyltransferases (Nat)"/>
    <property type="match status" value="1"/>
</dbReference>
<dbReference type="InterPro" id="IPR016181">
    <property type="entry name" value="Acyl_CoA_acyltransferase"/>
</dbReference>
<dbReference type="InterPro" id="IPR000182">
    <property type="entry name" value="GNAT_dom"/>
</dbReference>
<dbReference type="GO" id="GO:0008999">
    <property type="term" value="F:protein-N-terminal-alanine acetyltransferase activity"/>
    <property type="evidence" value="ECO:0007669"/>
    <property type="project" value="TreeGrafter"/>
</dbReference>
<sequence length="181" mass="21025">MIHSSMSQGADVRLLEERDVMELYALIDRNRDHLREWLAIGESVKSWMDVMRLVQLSRQQMSANQGGQYVILSEGKLAGMISYHFMGWENRSTTIGYWLGRECTGRGLMTDATRKLCDLAFDRYKLNRVEIRVATGNEKSQAVPERLGFTREGVMRQGEWLHDHYNDLIIYSMLASEWKKS</sequence>
<dbReference type="GO" id="GO:1990189">
    <property type="term" value="F:protein N-terminal-serine acetyltransferase activity"/>
    <property type="evidence" value="ECO:0007669"/>
    <property type="project" value="TreeGrafter"/>
</dbReference>
<dbReference type="RefSeq" id="WP_038088019.1">
    <property type="nucleotide sequence ID" value="NZ_JMIR01000013.1"/>
</dbReference>
<dbReference type="Proteomes" id="UP000027931">
    <property type="component" value="Unassembled WGS sequence"/>
</dbReference>
<dbReference type="Pfam" id="PF13302">
    <property type="entry name" value="Acetyltransf_3"/>
    <property type="match status" value="1"/>
</dbReference>
<dbReference type="InterPro" id="IPR051908">
    <property type="entry name" value="Ribosomal_N-acetyltransferase"/>
</dbReference>
<dbReference type="PROSITE" id="PS51186">
    <property type="entry name" value="GNAT"/>
    <property type="match status" value="1"/>
</dbReference>
<dbReference type="GO" id="GO:0005737">
    <property type="term" value="C:cytoplasm"/>
    <property type="evidence" value="ECO:0007669"/>
    <property type="project" value="TreeGrafter"/>
</dbReference>